<evidence type="ECO:0000256" key="6">
    <source>
        <dbReference type="ARBA" id="ARBA00022989"/>
    </source>
</evidence>
<keyword evidence="4 8" id="KW-1003">Cell membrane</keyword>
<evidence type="ECO:0000256" key="1">
    <source>
        <dbReference type="ARBA" id="ARBA00004651"/>
    </source>
</evidence>
<evidence type="ECO:0000313" key="11">
    <source>
        <dbReference type="Proteomes" id="UP000823388"/>
    </source>
</evidence>
<gene>
    <name evidence="10" type="ORF">PVAP13_8KG272501</name>
</gene>
<keyword evidence="11" id="KW-1185">Reference proteome</keyword>
<organism evidence="10 11">
    <name type="scientific">Panicum virgatum</name>
    <name type="common">Blackwell switchgrass</name>
    <dbReference type="NCBI Taxonomy" id="38727"/>
    <lineage>
        <taxon>Eukaryota</taxon>
        <taxon>Viridiplantae</taxon>
        <taxon>Streptophyta</taxon>
        <taxon>Embryophyta</taxon>
        <taxon>Tracheophyta</taxon>
        <taxon>Spermatophyta</taxon>
        <taxon>Magnoliopsida</taxon>
        <taxon>Liliopsida</taxon>
        <taxon>Poales</taxon>
        <taxon>Poaceae</taxon>
        <taxon>PACMAD clade</taxon>
        <taxon>Panicoideae</taxon>
        <taxon>Panicodae</taxon>
        <taxon>Paniceae</taxon>
        <taxon>Panicinae</taxon>
        <taxon>Panicum</taxon>
        <taxon>Panicum sect. Hiantes</taxon>
    </lineage>
</organism>
<dbReference type="InterPro" id="IPR006702">
    <property type="entry name" value="CASP_dom"/>
</dbReference>
<evidence type="ECO:0000256" key="5">
    <source>
        <dbReference type="ARBA" id="ARBA00022692"/>
    </source>
</evidence>
<evidence type="ECO:0000256" key="7">
    <source>
        <dbReference type="ARBA" id="ARBA00023136"/>
    </source>
</evidence>
<comment type="caution">
    <text evidence="8">Lacks conserved residue(s) required for the propagation of feature annotation.</text>
</comment>
<proteinExistence type="inferred from homology"/>
<evidence type="ECO:0000259" key="9">
    <source>
        <dbReference type="Pfam" id="PF04535"/>
    </source>
</evidence>
<dbReference type="Pfam" id="PF04535">
    <property type="entry name" value="CASP_dom"/>
    <property type="match status" value="1"/>
</dbReference>
<reference evidence="10" key="1">
    <citation type="submission" date="2020-05" db="EMBL/GenBank/DDBJ databases">
        <title>WGS assembly of Panicum virgatum.</title>
        <authorList>
            <person name="Lovell J.T."/>
            <person name="Jenkins J."/>
            <person name="Shu S."/>
            <person name="Juenger T.E."/>
            <person name="Schmutz J."/>
        </authorList>
    </citation>
    <scope>NUCLEOTIDE SEQUENCE</scope>
    <source>
        <strain evidence="10">AP13</strain>
    </source>
</reference>
<comment type="subcellular location">
    <subcellularLocation>
        <location evidence="1 8">Cell membrane</location>
        <topology evidence="1 8">Multi-pass membrane protein</topology>
    </subcellularLocation>
</comment>
<comment type="similarity">
    <text evidence="2 8">Belongs to the Casparian strip membrane proteins (CASP) family.</text>
</comment>
<comment type="caution">
    <text evidence="10">The sequence shown here is derived from an EMBL/GenBank/DDBJ whole genome shotgun (WGS) entry which is preliminary data.</text>
</comment>
<evidence type="ECO:0000256" key="3">
    <source>
        <dbReference type="ARBA" id="ARBA00011489"/>
    </source>
</evidence>
<evidence type="ECO:0000256" key="4">
    <source>
        <dbReference type="ARBA" id="ARBA00022475"/>
    </source>
</evidence>
<evidence type="ECO:0000256" key="8">
    <source>
        <dbReference type="RuleBase" id="RU361233"/>
    </source>
</evidence>
<feature type="transmembrane region" description="Helical" evidence="8">
    <location>
        <begin position="97"/>
        <end position="120"/>
    </location>
</feature>
<dbReference type="PANTHER" id="PTHR33573">
    <property type="entry name" value="CASP-LIKE PROTEIN 4A4"/>
    <property type="match status" value="1"/>
</dbReference>
<keyword evidence="5 8" id="KW-0812">Transmembrane</keyword>
<dbReference type="AlphaFoldDB" id="A0A8T0PUG3"/>
<sequence length="169" mass="18266">MALSSRTLGVITLVLRAITLSLLAASLAILAAARVHRDAIYIGDVLLQPLHDFTFKDRYTYRYVFSIATIGCAYTLLLIPLSAIMAVQGRGIGGTSFVKFLIFADIVFCALFSTGGAAGLGFVVDYQLHDKGAPIRTRRFLYMVDASCGLLLGAAICTVVMIMISVYMK</sequence>
<feature type="domain" description="Casparian strip membrane protein" evidence="9">
    <location>
        <begin position="6"/>
        <end position="150"/>
    </location>
</feature>
<feature type="transmembrane region" description="Helical" evidence="8">
    <location>
        <begin position="61"/>
        <end position="85"/>
    </location>
</feature>
<dbReference type="Proteomes" id="UP000823388">
    <property type="component" value="Chromosome 8K"/>
</dbReference>
<comment type="subunit">
    <text evidence="3 8">Homodimer and heterodimers.</text>
</comment>
<evidence type="ECO:0000256" key="2">
    <source>
        <dbReference type="ARBA" id="ARBA00007651"/>
    </source>
</evidence>
<keyword evidence="7 8" id="KW-0472">Membrane</keyword>
<feature type="transmembrane region" description="Helical" evidence="8">
    <location>
        <begin position="140"/>
        <end position="167"/>
    </location>
</feature>
<dbReference type="PANTHER" id="PTHR33573:SF11">
    <property type="entry name" value="CASP-LIKE PROTEIN"/>
    <property type="match status" value="1"/>
</dbReference>
<keyword evidence="6 8" id="KW-1133">Transmembrane helix</keyword>
<name>A0A8T0PUG3_PANVG</name>
<protein>
    <recommendedName>
        <fullName evidence="8">CASP-like protein</fullName>
    </recommendedName>
</protein>
<accession>A0A8T0PUG3</accession>
<dbReference type="EMBL" id="CM029051">
    <property type="protein sequence ID" value="KAG2562576.1"/>
    <property type="molecule type" value="Genomic_DNA"/>
</dbReference>
<evidence type="ECO:0000313" key="10">
    <source>
        <dbReference type="EMBL" id="KAG2562576.1"/>
    </source>
</evidence>
<dbReference type="GO" id="GO:0005886">
    <property type="term" value="C:plasma membrane"/>
    <property type="evidence" value="ECO:0007669"/>
    <property type="project" value="UniProtKB-SubCell"/>
</dbReference>